<evidence type="ECO:0000313" key="1">
    <source>
        <dbReference type="EMBL" id="GAU18373.1"/>
    </source>
</evidence>
<sequence length="138" mass="16152">MSKIISFDEGSKTLQKGIKKLQNILEGLPEPNFTPEQHIMLYTTVYDMCTQKPPRNYPGELYNMYKETCQEYIISKVYEEMDKEIMDAISAMVDRNQAGEQVDQSFALNTLDLYLELKECTRKIKEKVISVKLVLIWR</sequence>
<accession>A0A2Z6M868</accession>
<organism evidence="1 2">
    <name type="scientific">Trifolium subterraneum</name>
    <name type="common">Subterranean clover</name>
    <dbReference type="NCBI Taxonomy" id="3900"/>
    <lineage>
        <taxon>Eukaryota</taxon>
        <taxon>Viridiplantae</taxon>
        <taxon>Streptophyta</taxon>
        <taxon>Embryophyta</taxon>
        <taxon>Tracheophyta</taxon>
        <taxon>Spermatophyta</taxon>
        <taxon>Magnoliopsida</taxon>
        <taxon>eudicotyledons</taxon>
        <taxon>Gunneridae</taxon>
        <taxon>Pentapetalae</taxon>
        <taxon>rosids</taxon>
        <taxon>fabids</taxon>
        <taxon>Fabales</taxon>
        <taxon>Fabaceae</taxon>
        <taxon>Papilionoideae</taxon>
        <taxon>50 kb inversion clade</taxon>
        <taxon>NPAAA clade</taxon>
        <taxon>Hologalegina</taxon>
        <taxon>IRL clade</taxon>
        <taxon>Trifolieae</taxon>
        <taxon>Trifolium</taxon>
    </lineage>
</organism>
<keyword evidence="2" id="KW-1185">Reference proteome</keyword>
<dbReference type="AlphaFoldDB" id="A0A2Z6M868"/>
<name>A0A2Z6M868_TRISU</name>
<proteinExistence type="predicted"/>
<reference evidence="2" key="1">
    <citation type="journal article" date="2017" name="Front. Plant Sci.">
        <title>Climate Clever Clovers: New Paradigm to Reduce the Environmental Footprint of Ruminants by Breeding Low Methanogenic Forages Utilizing Haplotype Variation.</title>
        <authorList>
            <person name="Kaur P."/>
            <person name="Appels R."/>
            <person name="Bayer P.E."/>
            <person name="Keeble-Gagnere G."/>
            <person name="Wang J."/>
            <person name="Hirakawa H."/>
            <person name="Shirasawa K."/>
            <person name="Vercoe P."/>
            <person name="Stefanova K."/>
            <person name="Durmic Z."/>
            <person name="Nichols P."/>
            <person name="Revell C."/>
            <person name="Isobe S.N."/>
            <person name="Edwards D."/>
            <person name="Erskine W."/>
        </authorList>
    </citation>
    <scope>NUCLEOTIDE SEQUENCE [LARGE SCALE GENOMIC DNA]</scope>
    <source>
        <strain evidence="2">cv. Daliak</strain>
    </source>
</reference>
<gene>
    <name evidence="1" type="ORF">TSUD_202620</name>
</gene>
<dbReference type="InterPro" id="IPR045093">
    <property type="entry name" value="Cullin"/>
</dbReference>
<dbReference type="PANTHER" id="PTHR11932">
    <property type="entry name" value="CULLIN"/>
    <property type="match status" value="1"/>
</dbReference>
<dbReference type="EMBL" id="DF973182">
    <property type="protein sequence ID" value="GAU18373.1"/>
    <property type="molecule type" value="Genomic_DNA"/>
</dbReference>
<protein>
    <recommendedName>
        <fullName evidence="3">Cullin N-terminal domain-containing protein</fullName>
    </recommendedName>
</protein>
<dbReference type="SUPFAM" id="SSF74788">
    <property type="entry name" value="Cullin repeat-like"/>
    <property type="match status" value="1"/>
</dbReference>
<dbReference type="OrthoDB" id="1421443at2759"/>
<evidence type="ECO:0008006" key="3">
    <source>
        <dbReference type="Google" id="ProtNLM"/>
    </source>
</evidence>
<evidence type="ECO:0000313" key="2">
    <source>
        <dbReference type="Proteomes" id="UP000242715"/>
    </source>
</evidence>
<dbReference type="Gene3D" id="1.20.1310.10">
    <property type="entry name" value="Cullin Repeats"/>
    <property type="match status" value="1"/>
</dbReference>
<dbReference type="Proteomes" id="UP000242715">
    <property type="component" value="Unassembled WGS sequence"/>
</dbReference>
<dbReference type="InterPro" id="IPR016159">
    <property type="entry name" value="Cullin_repeat-like_dom_sf"/>
</dbReference>